<evidence type="ECO:0000313" key="1">
    <source>
        <dbReference type="EMBL" id="BAK05576.1"/>
    </source>
</evidence>
<dbReference type="EMBL" id="AK374379">
    <property type="protein sequence ID" value="BAK05576.1"/>
    <property type="molecule type" value="mRNA"/>
</dbReference>
<proteinExistence type="evidence at transcript level"/>
<protein>
    <submittedName>
        <fullName evidence="1">Predicted protein</fullName>
    </submittedName>
</protein>
<organism evidence="1">
    <name type="scientific">Hordeum vulgare subsp. vulgare</name>
    <name type="common">Domesticated barley</name>
    <dbReference type="NCBI Taxonomy" id="112509"/>
    <lineage>
        <taxon>Eukaryota</taxon>
        <taxon>Viridiplantae</taxon>
        <taxon>Streptophyta</taxon>
        <taxon>Embryophyta</taxon>
        <taxon>Tracheophyta</taxon>
        <taxon>Spermatophyta</taxon>
        <taxon>Magnoliopsida</taxon>
        <taxon>Liliopsida</taxon>
        <taxon>Poales</taxon>
        <taxon>Poaceae</taxon>
        <taxon>BOP clade</taxon>
        <taxon>Pooideae</taxon>
        <taxon>Triticodae</taxon>
        <taxon>Triticeae</taxon>
        <taxon>Hordeinae</taxon>
        <taxon>Hordeum</taxon>
    </lineage>
</organism>
<dbReference type="AlphaFoldDB" id="F2EE04"/>
<sequence length="59" mass="6403">MAAAPLLDRRLCSWPSHGTVVLLLPGASSRSRRTRRLVLVLLVVSPRPEVDEADRAIAG</sequence>
<reference evidence="1" key="1">
    <citation type="journal article" date="2011" name="Plant Physiol.">
        <title>Comprehensive sequence analysis of 24,783 barley full-length cDNAs derived from 12 clone libraries.</title>
        <authorList>
            <person name="Matsumoto T."/>
            <person name="Tanaka T."/>
            <person name="Sakai H."/>
            <person name="Amano N."/>
            <person name="Kanamori H."/>
            <person name="Kurita K."/>
            <person name="Kikuta A."/>
            <person name="Kamiya K."/>
            <person name="Yamamoto M."/>
            <person name="Ikawa H."/>
            <person name="Fujii N."/>
            <person name="Hori K."/>
            <person name="Itoh T."/>
            <person name="Sato K."/>
        </authorList>
    </citation>
    <scope>NUCLEOTIDE SEQUENCE</scope>
    <source>
        <tissue evidence="1">Flower</tissue>
    </source>
</reference>
<accession>F2EE04</accession>
<name>F2EE04_HORVV</name>